<dbReference type="InterPro" id="IPR051942">
    <property type="entry name" value="DENN_domain_containing_2"/>
</dbReference>
<feature type="region of interest" description="Disordered" evidence="1">
    <location>
        <begin position="1200"/>
        <end position="1263"/>
    </location>
</feature>
<dbReference type="PANTHER" id="PTHR15288">
    <property type="entry name" value="DENN DOMAIN-CONTAINING PROTEIN 2"/>
    <property type="match status" value="1"/>
</dbReference>
<feature type="region of interest" description="Disordered" evidence="1">
    <location>
        <begin position="840"/>
        <end position="927"/>
    </location>
</feature>
<protein>
    <recommendedName>
        <fullName evidence="2">UDENN domain-containing protein</fullName>
    </recommendedName>
</protein>
<feature type="compositionally biased region" description="Low complexity" evidence="1">
    <location>
        <begin position="1220"/>
        <end position="1233"/>
    </location>
</feature>
<feature type="compositionally biased region" description="Basic and acidic residues" evidence="1">
    <location>
        <begin position="1200"/>
        <end position="1213"/>
    </location>
</feature>
<dbReference type="InterPro" id="IPR001194">
    <property type="entry name" value="cDENN_dom"/>
</dbReference>
<evidence type="ECO:0000313" key="4">
    <source>
        <dbReference type="Proteomes" id="UP001295684"/>
    </source>
</evidence>
<dbReference type="Pfam" id="PF02141">
    <property type="entry name" value="DENN"/>
    <property type="match status" value="1"/>
</dbReference>
<dbReference type="PANTHER" id="PTHR15288:SF0">
    <property type="entry name" value="UDENN DOMAIN-CONTAINING PROTEIN"/>
    <property type="match status" value="1"/>
</dbReference>
<keyword evidence="4" id="KW-1185">Reference proteome</keyword>
<evidence type="ECO:0000313" key="3">
    <source>
        <dbReference type="EMBL" id="CAI2364368.1"/>
    </source>
</evidence>
<feature type="region of interest" description="Disordered" evidence="1">
    <location>
        <begin position="950"/>
        <end position="977"/>
    </location>
</feature>
<feature type="region of interest" description="Disordered" evidence="1">
    <location>
        <begin position="1037"/>
        <end position="1056"/>
    </location>
</feature>
<dbReference type="InterPro" id="IPR037516">
    <property type="entry name" value="Tripartite_DENN"/>
</dbReference>
<reference evidence="3" key="1">
    <citation type="submission" date="2023-07" db="EMBL/GenBank/DDBJ databases">
        <authorList>
            <consortium name="AG Swart"/>
            <person name="Singh M."/>
            <person name="Singh A."/>
            <person name="Seah K."/>
            <person name="Emmerich C."/>
        </authorList>
    </citation>
    <scope>NUCLEOTIDE SEQUENCE</scope>
    <source>
        <strain evidence="3">DP1</strain>
    </source>
</reference>
<evidence type="ECO:0000259" key="2">
    <source>
        <dbReference type="PROSITE" id="PS50211"/>
    </source>
</evidence>
<feature type="compositionally biased region" description="Polar residues" evidence="1">
    <location>
        <begin position="965"/>
        <end position="977"/>
    </location>
</feature>
<dbReference type="InterPro" id="IPR043153">
    <property type="entry name" value="DENN_C"/>
</dbReference>
<dbReference type="Proteomes" id="UP001295684">
    <property type="component" value="Unassembled WGS sequence"/>
</dbReference>
<dbReference type="PROSITE" id="PS50211">
    <property type="entry name" value="DENN"/>
    <property type="match status" value="1"/>
</dbReference>
<dbReference type="Gene3D" id="3.40.50.11500">
    <property type="match status" value="1"/>
</dbReference>
<evidence type="ECO:0000256" key="1">
    <source>
        <dbReference type="SAM" id="MobiDB-lite"/>
    </source>
</evidence>
<name>A0AAD1U9A3_EUPCR</name>
<dbReference type="EMBL" id="CAMPGE010005517">
    <property type="protein sequence ID" value="CAI2364368.1"/>
    <property type="molecule type" value="Genomic_DNA"/>
</dbReference>
<organism evidence="3 4">
    <name type="scientific">Euplotes crassus</name>
    <dbReference type="NCBI Taxonomy" id="5936"/>
    <lineage>
        <taxon>Eukaryota</taxon>
        <taxon>Sar</taxon>
        <taxon>Alveolata</taxon>
        <taxon>Ciliophora</taxon>
        <taxon>Intramacronucleata</taxon>
        <taxon>Spirotrichea</taxon>
        <taxon>Hypotrichia</taxon>
        <taxon>Euplotida</taxon>
        <taxon>Euplotidae</taxon>
        <taxon>Moneuplotes</taxon>
    </lineage>
</organism>
<dbReference type="SMART" id="SM00799">
    <property type="entry name" value="DENN"/>
    <property type="match status" value="1"/>
</dbReference>
<accession>A0AAD1U9A3</accession>
<feature type="domain" description="UDENN" evidence="2">
    <location>
        <begin position="95"/>
        <end position="560"/>
    </location>
</feature>
<dbReference type="AlphaFoldDB" id="A0AAD1U9A3"/>
<feature type="compositionally biased region" description="Basic and acidic residues" evidence="1">
    <location>
        <begin position="905"/>
        <end position="927"/>
    </location>
</feature>
<gene>
    <name evidence="3" type="ORF">ECRASSUSDP1_LOCUS5711</name>
</gene>
<sequence>MKKESRKTRGTSADYSSINEDEEKPMCDVFLVTGIRNEDWGDYLKTSDTSHIVDPNDEDLLKMSVLDYYPNDKPLSEIAYLQGIEKCCMPVMDQYIIELKGDHISSVEERQNSENLIYDNKHFVQNSKHYKLRDPRLQRLMQGSGILRSCSDFSDQLTLMNSYEIFYFTLTEAAGVRRYLTSITFFELCLDRRNSRAFLVPMVYSFISNYPIFKIQKQCLITMFQDLVKNLNSKLFNDIPKLFKYVEADNSKLSLSYSLMTKRLAFFISLMFTCLKAGCGGEVINVFKTSDKKKSLIKYENSITSSRQFKVENFDFHVLFSKIKINVLIQLYIAILLERKIIIITSDTSTNSIVIEILLSLLYPMKWNLPIVSVLSEATFDYLDAPMPYIMGISEENWEEIKAQRWDSLEDDIFIVNIETNKITVKEPLPPLPPTFSDVLEKTLEGHLSKFNSVDRSSNESDKDFEDFWVKASLTIKQEFLYFIIFLMNDFVQCYKSHNKHLQQEGEEMNSIRDIFVYEDYLKSVHKSSDFSPEFTSKFIHTQLFTLLVEHYYALDQDPLNSPSTEFLESQDTDNRIIYFRRLIREFEKSGLRGIRNMHKSEIGFALDCYHHPNDVSIEQIYLYFSDILQDKLDQRKRRPPVCINSLRVLSCIKKEYVVDIGDFYEEIIGVSTKEMSMSENINVADIHKRKFCNIEVMTNKRCISDVLSNGERSAEYRKMSPNDDSVSNFHSEKIRHQHSEKIPNRKNKYDFRLNSRVRCDTMNYEHARPRAFTKGINCEINYADYRMKHAPEATPTARHDHILSSRGSYAKDRSFEFKSRGKNLSEERPVINQPRSFKNFNNQKEMRDIKTMKSIPNTSQTRKFRDTYSQPFKFSKSSYGSRSNERSLGALPARGHNRFPPNMTRDRESPNKPFQDRHSNDSPRMRSNYMDRHMYKSDTFQPKFISHSRDNVTDSSEDVVPSPNYFNERNSSHNIQLGSSKEETVNNFVNRIKTRKENMRFRESKIPYGDSACENLKPPALKECFSMKSPTHVADPIDLTRNSSSGKYYGERDGSSNLDRYDHLNSARGMAYPKKPRSLKCLDKDIPDEGKTRKIYAIGNPQRNELRHPKTKNFSFTTKNNDKSRDIQVIGGRKISLGLQSKRKQPNTASKYNNKFNAKENYQFEEEDNVAPNSDSKWNFWSTLKNPFQWMAMPEENKEGLDKREDPYDSKKNRSIVYNKSSNSSLQNVKSSENYASKYDKRYTEAPRAGYNPSGFRGGRSS</sequence>
<feature type="compositionally biased region" description="Polar residues" evidence="1">
    <location>
        <begin position="855"/>
        <end position="883"/>
    </location>
</feature>
<proteinExistence type="predicted"/>
<comment type="caution">
    <text evidence="3">The sequence shown here is derived from an EMBL/GenBank/DDBJ whole genome shotgun (WGS) entry which is preliminary data.</text>
</comment>